<protein>
    <submittedName>
        <fullName evidence="3">Uncharacterized protein</fullName>
    </submittedName>
</protein>
<comment type="caution">
    <text evidence="3">The sequence shown here is derived from an EMBL/GenBank/DDBJ whole genome shotgun (WGS) entry which is preliminary data.</text>
</comment>
<sequence length="139" mass="14960">MRAEGNRKVLQMIRVLMLLRCLVHVLLHGSVQLLHDTHTLIISQPPCSCSSSRIYSDHLYISIRSIQMISSHSAKGSLDVSTLRIDQCCLIGPWIRRSEGTSEDPAAVLGSPAAAEEPEPMKSSLGSGSKAAALSPSPT</sequence>
<organism evidence="3 4">
    <name type="scientific">Goodea atripinnis</name>
    <dbReference type="NCBI Taxonomy" id="208336"/>
    <lineage>
        <taxon>Eukaryota</taxon>
        <taxon>Metazoa</taxon>
        <taxon>Chordata</taxon>
        <taxon>Craniata</taxon>
        <taxon>Vertebrata</taxon>
        <taxon>Euteleostomi</taxon>
        <taxon>Actinopterygii</taxon>
        <taxon>Neopterygii</taxon>
        <taxon>Teleostei</taxon>
        <taxon>Neoteleostei</taxon>
        <taxon>Acanthomorphata</taxon>
        <taxon>Ovalentaria</taxon>
        <taxon>Atherinomorphae</taxon>
        <taxon>Cyprinodontiformes</taxon>
        <taxon>Goodeidae</taxon>
        <taxon>Goodea</taxon>
    </lineage>
</organism>
<evidence type="ECO:0000256" key="1">
    <source>
        <dbReference type="SAM" id="MobiDB-lite"/>
    </source>
</evidence>
<feature type="signal peptide" evidence="2">
    <location>
        <begin position="1"/>
        <end position="33"/>
    </location>
</feature>
<keyword evidence="4" id="KW-1185">Reference proteome</keyword>
<evidence type="ECO:0000313" key="4">
    <source>
        <dbReference type="Proteomes" id="UP001476798"/>
    </source>
</evidence>
<evidence type="ECO:0000313" key="3">
    <source>
        <dbReference type="EMBL" id="MEQ2160089.1"/>
    </source>
</evidence>
<reference evidence="3 4" key="1">
    <citation type="submission" date="2021-06" db="EMBL/GenBank/DDBJ databases">
        <authorList>
            <person name="Palmer J.M."/>
        </authorList>
    </citation>
    <scope>NUCLEOTIDE SEQUENCE [LARGE SCALE GENOMIC DNA]</scope>
    <source>
        <strain evidence="3 4">GA_2019</strain>
        <tissue evidence="3">Muscle</tissue>
    </source>
</reference>
<proteinExistence type="predicted"/>
<dbReference type="Proteomes" id="UP001476798">
    <property type="component" value="Unassembled WGS sequence"/>
</dbReference>
<dbReference type="EMBL" id="JAHRIO010004564">
    <property type="protein sequence ID" value="MEQ2160089.1"/>
    <property type="molecule type" value="Genomic_DNA"/>
</dbReference>
<gene>
    <name evidence="3" type="ORF">GOODEAATRI_029919</name>
</gene>
<keyword evidence="2" id="KW-0732">Signal</keyword>
<feature type="compositionally biased region" description="Low complexity" evidence="1">
    <location>
        <begin position="122"/>
        <end position="139"/>
    </location>
</feature>
<feature type="chain" id="PRO_5046907337" evidence="2">
    <location>
        <begin position="34"/>
        <end position="139"/>
    </location>
</feature>
<accession>A0ABV0MLX1</accession>
<evidence type="ECO:0000256" key="2">
    <source>
        <dbReference type="SAM" id="SignalP"/>
    </source>
</evidence>
<name>A0ABV0MLX1_9TELE</name>
<feature type="region of interest" description="Disordered" evidence="1">
    <location>
        <begin position="101"/>
        <end position="139"/>
    </location>
</feature>